<name>A0A9P9ID84_9HYPO</name>
<proteinExistence type="predicted"/>
<dbReference type="Proteomes" id="UP000717696">
    <property type="component" value="Unassembled WGS sequence"/>
</dbReference>
<evidence type="ECO:0000313" key="2">
    <source>
        <dbReference type="Proteomes" id="UP000717696"/>
    </source>
</evidence>
<keyword evidence="2" id="KW-1185">Reference proteome</keyword>
<comment type="caution">
    <text evidence="1">The sequence shown here is derived from an EMBL/GenBank/DDBJ whole genome shotgun (WGS) entry which is preliminary data.</text>
</comment>
<protein>
    <submittedName>
        <fullName evidence="1">Uncharacterized protein</fullName>
    </submittedName>
</protein>
<sequence length="644" mass="74177">MADRAFAERLLRWDMAMTENGTPATASLSQARARRGNTSKGIRDLVPGPGWNPDRSPLLWIADRILEPQTVAHFFQFLAAGDLPGDRKTSHPLPTLEEIQNTTKSPFEWALAPFNQETRSTCDRLMARIGSYEDGDRLRVISKELHGMKMRIWEGLPPLSERRWKELELDSPGNFSLACCYIVRVIDVFNYLNTLDIKDALRITYNLMWDHLKEYEQALNAKRRLDSTNGTYTALSITGMWYQYIRVHYDLICDHAHRWVIQHIDRLRDPIVQELTHYCPPVLDYFSDKQWELTNKLHDLAENAAQADYTIFMPTDGYKGDSLSAKEREPLTAAHQGGFREEPIKWSANLKWRQNDYCKRVRYLHRKEEYDAYRRHGFAELTPSVPINDPASLLIVVLSQIDAQTQARQELRGLLQPPDLDPWIEYALQRQSHIHLGFVAYKLCHKHDSEVWDDFKAKFESDISDWGRDKTGIDDVRQICKIRWIDGQENEIVDGDVEAARKHFKTLKELPVQKLVFFAIDDAAMKSYLEPSDSNGKFLVAVDARYEASKEESDEAPGYQGTLRILGSLLWDELGAMCIRRSISLSNLWPMAMADPERIYRGQMVTPVLKFPTHVELSRWELACAIVPGLVALKQLVDSMPSNP</sequence>
<accession>A0A9P9ID84</accession>
<dbReference type="EMBL" id="JAGMUU010000038">
    <property type="protein sequence ID" value="KAH7115474.1"/>
    <property type="molecule type" value="Genomic_DNA"/>
</dbReference>
<dbReference type="OrthoDB" id="3437405at2759"/>
<gene>
    <name evidence="1" type="ORF">B0J13DRAFT_653883</name>
</gene>
<organism evidence="1 2">
    <name type="scientific">Dactylonectria estremocensis</name>
    <dbReference type="NCBI Taxonomy" id="1079267"/>
    <lineage>
        <taxon>Eukaryota</taxon>
        <taxon>Fungi</taxon>
        <taxon>Dikarya</taxon>
        <taxon>Ascomycota</taxon>
        <taxon>Pezizomycotina</taxon>
        <taxon>Sordariomycetes</taxon>
        <taxon>Hypocreomycetidae</taxon>
        <taxon>Hypocreales</taxon>
        <taxon>Nectriaceae</taxon>
        <taxon>Dactylonectria</taxon>
    </lineage>
</organism>
<reference evidence="1" key="1">
    <citation type="journal article" date="2021" name="Nat. Commun.">
        <title>Genetic determinants of endophytism in the Arabidopsis root mycobiome.</title>
        <authorList>
            <person name="Mesny F."/>
            <person name="Miyauchi S."/>
            <person name="Thiergart T."/>
            <person name="Pickel B."/>
            <person name="Atanasova L."/>
            <person name="Karlsson M."/>
            <person name="Huettel B."/>
            <person name="Barry K.W."/>
            <person name="Haridas S."/>
            <person name="Chen C."/>
            <person name="Bauer D."/>
            <person name="Andreopoulos W."/>
            <person name="Pangilinan J."/>
            <person name="LaButti K."/>
            <person name="Riley R."/>
            <person name="Lipzen A."/>
            <person name="Clum A."/>
            <person name="Drula E."/>
            <person name="Henrissat B."/>
            <person name="Kohler A."/>
            <person name="Grigoriev I.V."/>
            <person name="Martin F.M."/>
            <person name="Hacquard S."/>
        </authorList>
    </citation>
    <scope>NUCLEOTIDE SEQUENCE</scope>
    <source>
        <strain evidence="1">MPI-CAGE-AT-0021</strain>
    </source>
</reference>
<evidence type="ECO:0000313" key="1">
    <source>
        <dbReference type="EMBL" id="KAH7115474.1"/>
    </source>
</evidence>
<dbReference type="AlphaFoldDB" id="A0A9P9ID84"/>